<dbReference type="Proteomes" id="UP000028302">
    <property type="component" value="Unassembled WGS sequence"/>
</dbReference>
<organism evidence="2 3">
    <name type="scientific">Salinisphaera hydrothermalis (strain C41B8)</name>
    <dbReference type="NCBI Taxonomy" id="1304275"/>
    <lineage>
        <taxon>Bacteria</taxon>
        <taxon>Pseudomonadati</taxon>
        <taxon>Pseudomonadota</taxon>
        <taxon>Gammaproteobacteria</taxon>
        <taxon>Salinisphaerales</taxon>
        <taxon>Salinisphaeraceae</taxon>
        <taxon>Salinisphaera</taxon>
    </lineage>
</organism>
<protein>
    <submittedName>
        <fullName evidence="2">Uncharacterized protein</fullName>
    </submittedName>
</protein>
<dbReference type="AlphaFoldDB" id="A0A084INS7"/>
<evidence type="ECO:0000256" key="1">
    <source>
        <dbReference type="SAM" id="Coils"/>
    </source>
</evidence>
<gene>
    <name evidence="2" type="ORF">C41B8_05648</name>
</gene>
<dbReference type="EMBL" id="APNK01000005">
    <property type="protein sequence ID" value="KEZ78361.1"/>
    <property type="molecule type" value="Genomic_DNA"/>
</dbReference>
<dbReference type="RefSeq" id="WP_156962430.1">
    <property type="nucleotide sequence ID" value="NZ_APNK01000005.1"/>
</dbReference>
<evidence type="ECO:0000313" key="3">
    <source>
        <dbReference type="Proteomes" id="UP000028302"/>
    </source>
</evidence>
<evidence type="ECO:0000313" key="2">
    <source>
        <dbReference type="EMBL" id="KEZ78361.1"/>
    </source>
</evidence>
<name>A0A084INS7_SALHC</name>
<accession>A0A084INS7</accession>
<proteinExistence type="predicted"/>
<sequence>MSDMDYDEIQERAGKFRCIELPGQPIMMHMGTSYLVGDLDKAVSKLRARVADLKAENERLECLCDIQYAAGVKAGWNYYAADDHAAMQKCIEMRQRDALPRLKELRMGLNSEGEK</sequence>
<keyword evidence="3" id="KW-1185">Reference proteome</keyword>
<dbReference type="STRING" id="1304275.C41B8_05648"/>
<dbReference type="OrthoDB" id="9993343at2"/>
<feature type="coiled-coil region" evidence="1">
    <location>
        <begin position="36"/>
        <end position="63"/>
    </location>
</feature>
<comment type="caution">
    <text evidence="2">The sequence shown here is derived from an EMBL/GenBank/DDBJ whole genome shotgun (WGS) entry which is preliminary data.</text>
</comment>
<keyword evidence="1" id="KW-0175">Coiled coil</keyword>
<reference evidence="2 3" key="1">
    <citation type="submission" date="2013-03" db="EMBL/GenBank/DDBJ databases">
        <title>Salinisphaera hydrothermalis C41B8 Genome Sequencing.</title>
        <authorList>
            <person name="Li C."/>
            <person name="Lai Q."/>
            <person name="Shao Z."/>
        </authorList>
    </citation>
    <scope>NUCLEOTIDE SEQUENCE [LARGE SCALE GENOMIC DNA]</scope>
    <source>
        <strain evidence="2 3">C41B8</strain>
    </source>
</reference>